<dbReference type="STRING" id="391625.PPSIR1_09435"/>
<feature type="binding site" evidence="9">
    <location>
        <position position="125"/>
    </location>
    <ligand>
        <name>ATP</name>
        <dbReference type="ChEBI" id="CHEBI:30616"/>
    </ligand>
</feature>
<evidence type="ECO:0000259" key="11">
    <source>
        <dbReference type="Pfam" id="PF20259"/>
    </source>
</evidence>
<dbReference type="InterPro" id="IPR014729">
    <property type="entry name" value="Rossmann-like_a/b/a_fold"/>
</dbReference>
<organism evidence="12 13">
    <name type="scientific">Plesiocystis pacifica SIR-1</name>
    <dbReference type="NCBI Taxonomy" id="391625"/>
    <lineage>
        <taxon>Bacteria</taxon>
        <taxon>Pseudomonadati</taxon>
        <taxon>Myxococcota</taxon>
        <taxon>Polyangia</taxon>
        <taxon>Nannocystales</taxon>
        <taxon>Nannocystaceae</taxon>
        <taxon>Plesiocystis</taxon>
    </lineage>
</organism>
<dbReference type="GO" id="GO:0032259">
    <property type="term" value="P:methylation"/>
    <property type="evidence" value="ECO:0007669"/>
    <property type="project" value="UniProtKB-KW"/>
</dbReference>
<dbReference type="InterPro" id="IPR023382">
    <property type="entry name" value="MnmA-like_central_sf"/>
</dbReference>
<protein>
    <recommendedName>
        <fullName evidence="9">tRNA-specific 2-thiouridylase MnmA</fullName>
        <ecNumber evidence="9">2.8.1.13</ecNumber>
    </recommendedName>
</protein>
<dbReference type="InterPro" id="IPR046885">
    <property type="entry name" value="MnmA-like_C"/>
</dbReference>
<feature type="domain" description="tRNA-specific 2-thiouridylase MnmA-like central" evidence="11">
    <location>
        <begin position="223"/>
        <end position="276"/>
    </location>
</feature>
<sequence length="367" mass="39020">MRVVCAMSGGVDSSVAAALMVEAGHEVIGLTMALYDAKGERKGRGGTCCSPAEIDLARRACDLLGVPHYTVDERERFQAAVIDDFAREYLAGRTPNPCARCNEHVKFGPLLARARALGAELLVTGHYAQIVDGEAGPALHRGVDASKDQSYFLFAMGRETLAEVAFPLGAWSKAQVREKARELGMPNADAPDSQELCFVPGGDHGEVVEARAKALGLDTARLEPGPIRDESGAVLGEHRGIHRVTVGQRRGLGVSADRPRYVLRVLPSERAVVVGDPEGLEVRELMVGDFRALADLPVGEPIAARVQVRHRSAASPATVEILGEGALKVRFDQPIRAVAPGQAAVVYAGERDAGDRVLGGGWIRSAS</sequence>
<dbReference type="EMBL" id="ABCS01000044">
    <property type="protein sequence ID" value="EDM77515.1"/>
    <property type="molecule type" value="Genomic_DNA"/>
</dbReference>
<comment type="similarity">
    <text evidence="9">Belongs to the MnmA/TRMU family.</text>
</comment>
<gene>
    <name evidence="9" type="primary">mnmA</name>
    <name evidence="12" type="ORF">PPSIR1_09435</name>
</gene>
<dbReference type="HAMAP" id="MF_00144">
    <property type="entry name" value="tRNA_thiouridyl_MnmA"/>
    <property type="match status" value="1"/>
</dbReference>
<dbReference type="CDD" id="cd01998">
    <property type="entry name" value="MnmA_TRMU-like"/>
    <property type="match status" value="1"/>
</dbReference>
<evidence type="ECO:0000313" key="12">
    <source>
        <dbReference type="EMBL" id="EDM77515.1"/>
    </source>
</evidence>
<dbReference type="GO" id="GO:0000049">
    <property type="term" value="F:tRNA binding"/>
    <property type="evidence" value="ECO:0007669"/>
    <property type="project" value="UniProtKB-KW"/>
</dbReference>
<dbReference type="EC" id="2.8.1.13" evidence="9"/>
<dbReference type="GO" id="GO:0005524">
    <property type="term" value="F:ATP binding"/>
    <property type="evidence" value="ECO:0007669"/>
    <property type="project" value="UniProtKB-KW"/>
</dbReference>
<comment type="caution">
    <text evidence="12">The sequence shown here is derived from an EMBL/GenBank/DDBJ whole genome shotgun (WGS) entry which is preliminary data.</text>
</comment>
<comment type="caution">
    <text evidence="9">Lacks conserved residue(s) required for the propagation of feature annotation.</text>
</comment>
<dbReference type="GO" id="GO:0005737">
    <property type="term" value="C:cytoplasm"/>
    <property type="evidence" value="ECO:0007669"/>
    <property type="project" value="UniProtKB-SubCell"/>
</dbReference>
<comment type="catalytic activity">
    <reaction evidence="8 9">
        <text>S-sulfanyl-L-cysteinyl-[protein] + uridine(34) in tRNA + AH2 + ATP = 2-thiouridine(34) in tRNA + L-cysteinyl-[protein] + A + AMP + diphosphate + H(+)</text>
        <dbReference type="Rhea" id="RHEA:47032"/>
        <dbReference type="Rhea" id="RHEA-COMP:10131"/>
        <dbReference type="Rhea" id="RHEA-COMP:11726"/>
        <dbReference type="Rhea" id="RHEA-COMP:11727"/>
        <dbReference type="Rhea" id="RHEA-COMP:11728"/>
        <dbReference type="ChEBI" id="CHEBI:13193"/>
        <dbReference type="ChEBI" id="CHEBI:15378"/>
        <dbReference type="ChEBI" id="CHEBI:17499"/>
        <dbReference type="ChEBI" id="CHEBI:29950"/>
        <dbReference type="ChEBI" id="CHEBI:30616"/>
        <dbReference type="ChEBI" id="CHEBI:33019"/>
        <dbReference type="ChEBI" id="CHEBI:61963"/>
        <dbReference type="ChEBI" id="CHEBI:65315"/>
        <dbReference type="ChEBI" id="CHEBI:87170"/>
        <dbReference type="ChEBI" id="CHEBI:456215"/>
        <dbReference type="EC" id="2.8.1.13"/>
    </reaction>
</comment>
<dbReference type="GO" id="GO:0103016">
    <property type="term" value="F:tRNA-uridine 2-sulfurtransferase activity"/>
    <property type="evidence" value="ECO:0007669"/>
    <property type="project" value="UniProtKB-EC"/>
</dbReference>
<feature type="active site" description="Nucleophile" evidence="9">
    <location>
        <position position="101"/>
    </location>
</feature>
<dbReference type="Pfam" id="PF20258">
    <property type="entry name" value="tRNA_Me_trans_C"/>
    <property type="match status" value="1"/>
</dbReference>
<dbReference type="Gene3D" id="2.30.30.280">
    <property type="entry name" value="Adenine nucleotide alpha hydrolases-like domains"/>
    <property type="match status" value="1"/>
</dbReference>
<keyword evidence="2 9" id="KW-0808">Transferase</keyword>
<keyword evidence="12" id="KW-0489">Methyltransferase</keyword>
<keyword evidence="3 9" id="KW-0819">tRNA processing</keyword>
<dbReference type="GO" id="GO:0002143">
    <property type="term" value="P:tRNA wobble position uridine thiolation"/>
    <property type="evidence" value="ECO:0007669"/>
    <property type="project" value="TreeGrafter"/>
</dbReference>
<dbReference type="Proteomes" id="UP000005801">
    <property type="component" value="Unassembled WGS sequence"/>
</dbReference>
<keyword evidence="5 9" id="KW-0067">ATP-binding</keyword>
<keyword evidence="9" id="KW-0963">Cytoplasm</keyword>
<reference evidence="12 13" key="1">
    <citation type="submission" date="2007-06" db="EMBL/GenBank/DDBJ databases">
        <authorList>
            <person name="Shimkets L."/>
            <person name="Ferriera S."/>
            <person name="Johnson J."/>
            <person name="Kravitz S."/>
            <person name="Beeson K."/>
            <person name="Sutton G."/>
            <person name="Rogers Y.-H."/>
            <person name="Friedman R."/>
            <person name="Frazier M."/>
            <person name="Venter J.C."/>
        </authorList>
    </citation>
    <scope>NUCLEOTIDE SEQUENCE [LARGE SCALE GENOMIC DNA]</scope>
    <source>
        <strain evidence="12 13">SIR-1</strain>
    </source>
</reference>
<evidence type="ECO:0000313" key="13">
    <source>
        <dbReference type="Proteomes" id="UP000005801"/>
    </source>
</evidence>
<evidence type="ECO:0000256" key="8">
    <source>
        <dbReference type="ARBA" id="ARBA00051542"/>
    </source>
</evidence>
<accession>A6G993</accession>
<evidence type="ECO:0000256" key="1">
    <source>
        <dbReference type="ARBA" id="ARBA00022555"/>
    </source>
</evidence>
<dbReference type="eggNOG" id="COG0482">
    <property type="taxonomic scope" value="Bacteria"/>
</dbReference>
<dbReference type="PANTHER" id="PTHR11933:SF5">
    <property type="entry name" value="MITOCHONDRIAL TRNA-SPECIFIC 2-THIOURIDYLASE 1"/>
    <property type="match status" value="1"/>
</dbReference>
<feature type="active site" description="Cysteine persulfide intermediate" evidence="9">
    <location>
        <position position="197"/>
    </location>
</feature>
<feature type="site" description="Interaction with tRNA" evidence="9">
    <location>
        <position position="126"/>
    </location>
</feature>
<keyword evidence="7" id="KW-1015">Disulfide bond</keyword>
<evidence type="ECO:0000256" key="2">
    <source>
        <dbReference type="ARBA" id="ARBA00022679"/>
    </source>
</evidence>
<dbReference type="OrthoDB" id="9800696at2"/>
<dbReference type="AlphaFoldDB" id="A6G993"/>
<evidence type="ECO:0000259" key="10">
    <source>
        <dbReference type="Pfam" id="PF20258"/>
    </source>
</evidence>
<proteinExistence type="inferred from homology"/>
<keyword evidence="6 9" id="KW-0694">RNA-binding</keyword>
<feature type="region of interest" description="Interaction with tRNA" evidence="9">
    <location>
        <begin position="147"/>
        <end position="149"/>
    </location>
</feature>
<evidence type="ECO:0000256" key="4">
    <source>
        <dbReference type="ARBA" id="ARBA00022741"/>
    </source>
</evidence>
<dbReference type="Gene3D" id="3.40.50.620">
    <property type="entry name" value="HUPs"/>
    <property type="match status" value="1"/>
</dbReference>
<evidence type="ECO:0000256" key="7">
    <source>
        <dbReference type="ARBA" id="ARBA00023157"/>
    </source>
</evidence>
<feature type="domain" description="tRNA-specific 2-thiouridylase MnmA-like C-terminal" evidence="10">
    <location>
        <begin position="283"/>
        <end position="363"/>
    </location>
</feature>
<comment type="function">
    <text evidence="9">Catalyzes the 2-thiolation of uridine at the wobble position (U34) of tRNA, leading to the formation of s(2)U34.</text>
</comment>
<evidence type="ECO:0000256" key="3">
    <source>
        <dbReference type="ARBA" id="ARBA00022694"/>
    </source>
</evidence>
<dbReference type="InterPro" id="IPR004506">
    <property type="entry name" value="MnmA-like"/>
</dbReference>
<feature type="site" description="Interaction with tRNA" evidence="9">
    <location>
        <position position="342"/>
    </location>
</feature>
<dbReference type="Gene3D" id="2.40.30.10">
    <property type="entry name" value="Translation factors"/>
    <property type="match status" value="1"/>
</dbReference>
<dbReference type="Pfam" id="PF03054">
    <property type="entry name" value="tRNA_Me_trans"/>
    <property type="match status" value="1"/>
</dbReference>
<dbReference type="NCBIfam" id="NF001138">
    <property type="entry name" value="PRK00143.1"/>
    <property type="match status" value="1"/>
</dbReference>
<evidence type="ECO:0000256" key="5">
    <source>
        <dbReference type="ARBA" id="ARBA00022840"/>
    </source>
</evidence>
<evidence type="ECO:0000256" key="6">
    <source>
        <dbReference type="ARBA" id="ARBA00022884"/>
    </source>
</evidence>
<dbReference type="NCBIfam" id="TIGR00420">
    <property type="entry name" value="trmU"/>
    <property type="match status" value="1"/>
</dbReference>
<feature type="binding site" evidence="9">
    <location>
        <position position="32"/>
    </location>
    <ligand>
        <name>ATP</name>
        <dbReference type="ChEBI" id="CHEBI:30616"/>
    </ligand>
</feature>
<dbReference type="PANTHER" id="PTHR11933">
    <property type="entry name" value="TRNA 5-METHYLAMINOMETHYL-2-THIOURIDYLATE -METHYLTRANSFERASE"/>
    <property type="match status" value="1"/>
</dbReference>
<feature type="binding site" evidence="9">
    <location>
        <begin position="6"/>
        <end position="13"/>
    </location>
    <ligand>
        <name>ATP</name>
        <dbReference type="ChEBI" id="CHEBI:30616"/>
    </ligand>
</feature>
<dbReference type="InterPro" id="IPR046884">
    <property type="entry name" value="MnmA-like_central"/>
</dbReference>
<dbReference type="RefSeq" id="WP_006973288.1">
    <property type="nucleotide sequence ID" value="NZ_ABCS01000044.1"/>
</dbReference>
<dbReference type="Pfam" id="PF20259">
    <property type="entry name" value="tRNA_Me_trans_M"/>
    <property type="match status" value="1"/>
</dbReference>
<keyword evidence="1 9" id="KW-0820">tRNA-binding</keyword>
<keyword evidence="13" id="KW-1185">Reference proteome</keyword>
<keyword evidence="4 9" id="KW-0547">Nucleotide-binding</keyword>
<evidence type="ECO:0000256" key="9">
    <source>
        <dbReference type="HAMAP-Rule" id="MF_00144"/>
    </source>
</evidence>
<comment type="subcellular location">
    <subcellularLocation>
        <location evidence="9">Cytoplasm</location>
    </subcellularLocation>
</comment>
<dbReference type="SUPFAM" id="SSF52402">
    <property type="entry name" value="Adenine nucleotide alpha hydrolases-like"/>
    <property type="match status" value="1"/>
</dbReference>
<name>A6G993_9BACT</name>
<dbReference type="GO" id="GO:0008168">
    <property type="term" value="F:methyltransferase activity"/>
    <property type="evidence" value="ECO:0007669"/>
    <property type="project" value="UniProtKB-KW"/>
</dbReference>